<comment type="caution">
    <text evidence="1">The sequence shown here is derived from an EMBL/GenBank/DDBJ whole genome shotgun (WGS) entry which is preliminary data.</text>
</comment>
<accession>A0A9D4KQ64</accession>
<keyword evidence="2" id="KW-1185">Reference proteome</keyword>
<protein>
    <submittedName>
        <fullName evidence="1">Uncharacterized protein</fullName>
    </submittedName>
</protein>
<gene>
    <name evidence="1" type="ORF">DPMN_117553</name>
</gene>
<name>A0A9D4KQ64_DREPO</name>
<proteinExistence type="predicted"/>
<dbReference type="AlphaFoldDB" id="A0A9D4KQ64"/>
<evidence type="ECO:0000313" key="1">
    <source>
        <dbReference type="EMBL" id="KAH3844012.1"/>
    </source>
</evidence>
<evidence type="ECO:0000313" key="2">
    <source>
        <dbReference type="Proteomes" id="UP000828390"/>
    </source>
</evidence>
<reference evidence="1" key="2">
    <citation type="submission" date="2020-11" db="EMBL/GenBank/DDBJ databases">
        <authorList>
            <person name="McCartney M.A."/>
            <person name="Auch B."/>
            <person name="Kono T."/>
            <person name="Mallez S."/>
            <person name="Becker A."/>
            <person name="Gohl D.M."/>
            <person name="Silverstein K.A.T."/>
            <person name="Koren S."/>
            <person name="Bechman K.B."/>
            <person name="Herman A."/>
            <person name="Abrahante J.E."/>
            <person name="Garbe J."/>
        </authorList>
    </citation>
    <scope>NUCLEOTIDE SEQUENCE</scope>
    <source>
        <strain evidence="1">Duluth1</strain>
        <tissue evidence="1">Whole animal</tissue>
    </source>
</reference>
<dbReference type="EMBL" id="JAIWYP010000004">
    <property type="protein sequence ID" value="KAH3844012.1"/>
    <property type="molecule type" value="Genomic_DNA"/>
</dbReference>
<organism evidence="1 2">
    <name type="scientific">Dreissena polymorpha</name>
    <name type="common">Zebra mussel</name>
    <name type="synonym">Mytilus polymorpha</name>
    <dbReference type="NCBI Taxonomy" id="45954"/>
    <lineage>
        <taxon>Eukaryota</taxon>
        <taxon>Metazoa</taxon>
        <taxon>Spiralia</taxon>
        <taxon>Lophotrochozoa</taxon>
        <taxon>Mollusca</taxon>
        <taxon>Bivalvia</taxon>
        <taxon>Autobranchia</taxon>
        <taxon>Heteroconchia</taxon>
        <taxon>Euheterodonta</taxon>
        <taxon>Imparidentia</taxon>
        <taxon>Neoheterodontei</taxon>
        <taxon>Myida</taxon>
        <taxon>Dreissenoidea</taxon>
        <taxon>Dreissenidae</taxon>
        <taxon>Dreissena</taxon>
    </lineage>
</organism>
<sequence>MILNNCCVYQHNANERSRFQDYAFKDRHRENNDFHNELTTVLHNHEMHKKHHWVLLSKRNTWFFIARRKSAPENLLRTTSDAILDKILVTLNTMELMQRFNYLTCVDNAYGNNLLYPAPKPSGKLP</sequence>
<dbReference type="Proteomes" id="UP000828390">
    <property type="component" value="Unassembled WGS sequence"/>
</dbReference>
<reference evidence="1" key="1">
    <citation type="journal article" date="2019" name="bioRxiv">
        <title>The Genome of the Zebra Mussel, Dreissena polymorpha: A Resource for Invasive Species Research.</title>
        <authorList>
            <person name="McCartney M.A."/>
            <person name="Auch B."/>
            <person name="Kono T."/>
            <person name="Mallez S."/>
            <person name="Zhang Y."/>
            <person name="Obille A."/>
            <person name="Becker A."/>
            <person name="Abrahante J.E."/>
            <person name="Garbe J."/>
            <person name="Badalamenti J.P."/>
            <person name="Herman A."/>
            <person name="Mangelson H."/>
            <person name="Liachko I."/>
            <person name="Sullivan S."/>
            <person name="Sone E.D."/>
            <person name="Koren S."/>
            <person name="Silverstein K.A.T."/>
            <person name="Beckman K.B."/>
            <person name="Gohl D.M."/>
        </authorList>
    </citation>
    <scope>NUCLEOTIDE SEQUENCE</scope>
    <source>
        <strain evidence="1">Duluth1</strain>
        <tissue evidence="1">Whole animal</tissue>
    </source>
</reference>